<feature type="transmembrane region" description="Helical" evidence="8">
    <location>
        <begin position="336"/>
        <end position="359"/>
    </location>
</feature>
<feature type="region of interest" description="Disordered" evidence="7">
    <location>
        <begin position="1"/>
        <end position="22"/>
    </location>
</feature>
<evidence type="ECO:0000256" key="1">
    <source>
        <dbReference type="ARBA" id="ARBA00004651"/>
    </source>
</evidence>
<dbReference type="RefSeq" id="WP_344822404.1">
    <property type="nucleotide sequence ID" value="NZ_BAAAUV010000002.1"/>
</dbReference>
<dbReference type="Gene3D" id="1.20.1250.20">
    <property type="entry name" value="MFS general substrate transporter like domains"/>
    <property type="match status" value="1"/>
</dbReference>
<dbReference type="Pfam" id="PF05977">
    <property type="entry name" value="MFS_3"/>
    <property type="match status" value="1"/>
</dbReference>
<feature type="transmembrane region" description="Helical" evidence="8">
    <location>
        <begin position="245"/>
        <end position="268"/>
    </location>
</feature>
<gene>
    <name evidence="9" type="ORF">GCM10010468_08910</name>
</gene>
<dbReference type="PANTHER" id="PTHR23513">
    <property type="entry name" value="INTEGRAL MEMBRANE EFFLUX PROTEIN-RELATED"/>
    <property type="match status" value="1"/>
</dbReference>
<reference evidence="10" key="1">
    <citation type="journal article" date="2019" name="Int. J. Syst. Evol. Microbiol.">
        <title>The Global Catalogue of Microorganisms (GCM) 10K type strain sequencing project: providing services to taxonomists for standard genome sequencing and annotation.</title>
        <authorList>
            <consortium name="The Broad Institute Genomics Platform"/>
            <consortium name="The Broad Institute Genome Sequencing Center for Infectious Disease"/>
            <person name="Wu L."/>
            <person name="Ma J."/>
        </authorList>
    </citation>
    <scope>NUCLEOTIDE SEQUENCE [LARGE SCALE GENOMIC DNA]</scope>
    <source>
        <strain evidence="10">JCM 9377</strain>
    </source>
</reference>
<keyword evidence="4 8" id="KW-0812">Transmembrane</keyword>
<dbReference type="Proteomes" id="UP001501237">
    <property type="component" value="Unassembled WGS sequence"/>
</dbReference>
<evidence type="ECO:0000256" key="8">
    <source>
        <dbReference type="SAM" id="Phobius"/>
    </source>
</evidence>
<comment type="subcellular location">
    <subcellularLocation>
        <location evidence="1">Cell membrane</location>
        <topology evidence="1">Multi-pass membrane protein</topology>
    </subcellularLocation>
</comment>
<feature type="transmembrane region" description="Helical" evidence="8">
    <location>
        <begin position="280"/>
        <end position="303"/>
    </location>
</feature>
<organism evidence="9 10">
    <name type="scientific">Actinocorallia longicatena</name>
    <dbReference type="NCBI Taxonomy" id="111803"/>
    <lineage>
        <taxon>Bacteria</taxon>
        <taxon>Bacillati</taxon>
        <taxon>Actinomycetota</taxon>
        <taxon>Actinomycetes</taxon>
        <taxon>Streptosporangiales</taxon>
        <taxon>Thermomonosporaceae</taxon>
        <taxon>Actinocorallia</taxon>
    </lineage>
</organism>
<feature type="transmembrane region" description="Helical" evidence="8">
    <location>
        <begin position="184"/>
        <end position="204"/>
    </location>
</feature>
<dbReference type="InterPro" id="IPR010290">
    <property type="entry name" value="TM_effector"/>
</dbReference>
<evidence type="ECO:0000256" key="3">
    <source>
        <dbReference type="ARBA" id="ARBA00022475"/>
    </source>
</evidence>
<accession>A0ABP6Q017</accession>
<evidence type="ECO:0000256" key="6">
    <source>
        <dbReference type="ARBA" id="ARBA00023136"/>
    </source>
</evidence>
<keyword evidence="2" id="KW-0813">Transport</keyword>
<keyword evidence="5 8" id="KW-1133">Transmembrane helix</keyword>
<protein>
    <submittedName>
        <fullName evidence="9">MFS transporter</fullName>
    </submittedName>
</protein>
<feature type="transmembrane region" description="Helical" evidence="8">
    <location>
        <begin position="371"/>
        <end position="392"/>
    </location>
</feature>
<feature type="transmembrane region" description="Helical" evidence="8">
    <location>
        <begin position="310"/>
        <end position="330"/>
    </location>
</feature>
<dbReference type="PANTHER" id="PTHR23513:SF6">
    <property type="entry name" value="MAJOR FACILITATOR SUPERFAMILY ASSOCIATED DOMAIN-CONTAINING PROTEIN"/>
    <property type="match status" value="1"/>
</dbReference>
<comment type="caution">
    <text evidence="9">The sequence shown here is derived from an EMBL/GenBank/DDBJ whole genome shotgun (WGS) entry which is preliminary data.</text>
</comment>
<feature type="transmembrane region" description="Helical" evidence="8">
    <location>
        <begin position="61"/>
        <end position="84"/>
    </location>
</feature>
<evidence type="ECO:0000313" key="10">
    <source>
        <dbReference type="Proteomes" id="UP001501237"/>
    </source>
</evidence>
<evidence type="ECO:0000256" key="7">
    <source>
        <dbReference type="SAM" id="MobiDB-lite"/>
    </source>
</evidence>
<dbReference type="SUPFAM" id="SSF103473">
    <property type="entry name" value="MFS general substrate transporter"/>
    <property type="match status" value="1"/>
</dbReference>
<dbReference type="EMBL" id="BAAAUV010000002">
    <property type="protein sequence ID" value="GAA3197647.1"/>
    <property type="molecule type" value="Genomic_DNA"/>
</dbReference>
<keyword evidence="10" id="KW-1185">Reference proteome</keyword>
<feature type="transmembrane region" description="Helical" evidence="8">
    <location>
        <begin position="398"/>
        <end position="420"/>
    </location>
</feature>
<sequence>MTYSRVEPQVAAEPEPPAPGRPAKRDFTLLWAGSAISQTGTIAGATATPLLVLALDGSPMVASWATLATTLPSLLMQLPAGFLADVLDRRRIMFYSQIGRCCIGIALLFCLGFADHKIACIIVAAFLDRTLSAFHLTAETTAIRHVSGPGVEVTANMARNEARQHIAISLGRPIGGLLYGIGRFAPYAFDVFSSLVALATLRAIRTRRFQAERPAGLDPDRTRAFLLDQRAAFRDGLRQVSRDRFLGLSVVLCAVANFVLQIVFLLSIVRAEQQQLSSSLIGFLLATSGLGGLLGSITAPLVLRNRVRGATAVVCALAWAMLVSVVAFSSDPRLGLAAWGAASFVGAHMNVALAVQQVATISDAVLGRITSFIRFVTGGAVPLGALCAGLLVRSENTHLAAVVATVLMGAAALSATLLVARRNRHRLAGKRTAATGWAREWFADAPPATADRHSPG</sequence>
<dbReference type="InterPro" id="IPR036259">
    <property type="entry name" value="MFS_trans_sf"/>
</dbReference>
<keyword evidence="3" id="KW-1003">Cell membrane</keyword>
<evidence type="ECO:0000256" key="2">
    <source>
        <dbReference type="ARBA" id="ARBA00022448"/>
    </source>
</evidence>
<proteinExistence type="predicted"/>
<name>A0ABP6Q017_9ACTN</name>
<evidence type="ECO:0000256" key="4">
    <source>
        <dbReference type="ARBA" id="ARBA00022692"/>
    </source>
</evidence>
<evidence type="ECO:0000256" key="5">
    <source>
        <dbReference type="ARBA" id="ARBA00022989"/>
    </source>
</evidence>
<evidence type="ECO:0000313" key="9">
    <source>
        <dbReference type="EMBL" id="GAA3197647.1"/>
    </source>
</evidence>
<feature type="transmembrane region" description="Helical" evidence="8">
    <location>
        <begin position="29"/>
        <end position="55"/>
    </location>
</feature>
<dbReference type="CDD" id="cd06173">
    <property type="entry name" value="MFS_MefA_like"/>
    <property type="match status" value="1"/>
</dbReference>
<keyword evidence="6 8" id="KW-0472">Membrane</keyword>
<feature type="transmembrane region" description="Helical" evidence="8">
    <location>
        <begin position="105"/>
        <end position="127"/>
    </location>
</feature>